<organism evidence="8 9">
    <name type="scientific">Kyrpidia spormannii</name>
    <dbReference type="NCBI Taxonomy" id="2055160"/>
    <lineage>
        <taxon>Bacteria</taxon>
        <taxon>Bacillati</taxon>
        <taxon>Bacillota</taxon>
        <taxon>Bacilli</taxon>
        <taxon>Bacillales</taxon>
        <taxon>Alicyclobacillaceae</taxon>
        <taxon>Kyrpidia</taxon>
    </lineage>
</organism>
<dbReference type="InterPro" id="IPR017941">
    <property type="entry name" value="Rieske_2Fe-2S"/>
</dbReference>
<dbReference type="GO" id="GO:0051537">
    <property type="term" value="F:2 iron, 2 sulfur cluster binding"/>
    <property type="evidence" value="ECO:0007669"/>
    <property type="project" value="UniProtKB-KW"/>
</dbReference>
<dbReference type="EMBL" id="LR792683">
    <property type="protein sequence ID" value="CAB3394527.1"/>
    <property type="molecule type" value="Genomic_DNA"/>
</dbReference>
<dbReference type="Pfam" id="PF00355">
    <property type="entry name" value="Rieske"/>
    <property type="match status" value="1"/>
</dbReference>
<dbReference type="InterPro" id="IPR036922">
    <property type="entry name" value="Rieske_2Fe-2S_sf"/>
</dbReference>
<keyword evidence="8" id="KW-0560">Oxidoreductase</keyword>
<keyword evidence="4" id="KW-0411">Iron-sulfur</keyword>
<dbReference type="AlphaFoldDB" id="A0A6F9EDN8"/>
<feature type="domain" description="Rieske" evidence="7">
    <location>
        <begin position="11"/>
        <end position="105"/>
    </location>
</feature>
<keyword evidence="8" id="KW-0503">Monooxygenase</keyword>
<comment type="cofactor">
    <cofactor evidence="5">
        <name>[2Fe-2S] cluster</name>
        <dbReference type="ChEBI" id="CHEBI:190135"/>
    </cofactor>
</comment>
<name>A0A6F9EDN8_9BACL</name>
<accession>A0A6F9EDN8</accession>
<dbReference type="PANTHER" id="PTHR21496:SF0">
    <property type="entry name" value="RIESKE DOMAIN-CONTAINING PROTEIN"/>
    <property type="match status" value="1"/>
</dbReference>
<dbReference type="Gene3D" id="2.102.10.10">
    <property type="entry name" value="Rieske [2Fe-2S] iron-sulphur domain"/>
    <property type="match status" value="1"/>
</dbReference>
<proteinExistence type="inferred from homology"/>
<dbReference type="Proteomes" id="UP000502196">
    <property type="component" value="Chromosome"/>
</dbReference>
<evidence type="ECO:0000256" key="1">
    <source>
        <dbReference type="ARBA" id="ARBA00022714"/>
    </source>
</evidence>
<dbReference type="RefSeq" id="WP_170086024.1">
    <property type="nucleotide sequence ID" value="NZ_CP047971.1"/>
</dbReference>
<evidence type="ECO:0000256" key="3">
    <source>
        <dbReference type="ARBA" id="ARBA00023004"/>
    </source>
</evidence>
<dbReference type="PROSITE" id="PS51296">
    <property type="entry name" value="RIESKE"/>
    <property type="match status" value="1"/>
</dbReference>
<dbReference type="PANTHER" id="PTHR21496">
    <property type="entry name" value="FERREDOXIN-RELATED"/>
    <property type="match status" value="1"/>
</dbReference>
<sequence>MSNPTEKTADQPVCHRDDVWEGDKVFVDVDGVSILLVNVNGTILAYQGWCPHQAQSLEDADLDGCRLTCTAHLWEFDLTDGKGINPKTSRLRQFPVQIDEDGNVYVRIPK</sequence>
<dbReference type="GO" id="GO:0004497">
    <property type="term" value="F:monooxygenase activity"/>
    <property type="evidence" value="ECO:0007669"/>
    <property type="project" value="UniProtKB-KW"/>
</dbReference>
<evidence type="ECO:0000313" key="8">
    <source>
        <dbReference type="EMBL" id="CAB3394527.1"/>
    </source>
</evidence>
<evidence type="ECO:0000256" key="4">
    <source>
        <dbReference type="ARBA" id="ARBA00023014"/>
    </source>
</evidence>
<evidence type="ECO:0000259" key="7">
    <source>
        <dbReference type="PROSITE" id="PS51296"/>
    </source>
</evidence>
<dbReference type="GO" id="GO:0046872">
    <property type="term" value="F:metal ion binding"/>
    <property type="evidence" value="ECO:0007669"/>
    <property type="project" value="UniProtKB-KW"/>
</dbReference>
<dbReference type="GO" id="GO:0016705">
    <property type="term" value="F:oxidoreductase activity, acting on paired donors, with incorporation or reduction of molecular oxygen"/>
    <property type="evidence" value="ECO:0007669"/>
    <property type="project" value="UniProtKB-ARBA"/>
</dbReference>
<comment type="similarity">
    <text evidence="6">Belongs to the bacterial ring-hydroxylating dioxygenase ferredoxin component family.</text>
</comment>
<gene>
    <name evidence="8" type="ORF">COOX1_2458</name>
</gene>
<keyword evidence="3" id="KW-0408">Iron</keyword>
<evidence type="ECO:0000256" key="6">
    <source>
        <dbReference type="ARBA" id="ARBA00038001"/>
    </source>
</evidence>
<keyword evidence="2" id="KW-0479">Metal-binding</keyword>
<keyword evidence="1" id="KW-0001">2Fe-2S</keyword>
<evidence type="ECO:0000256" key="5">
    <source>
        <dbReference type="ARBA" id="ARBA00034078"/>
    </source>
</evidence>
<protein>
    <submittedName>
        <fullName evidence="8">Toluene monooxygenase</fullName>
    </submittedName>
</protein>
<reference evidence="8 9" key="1">
    <citation type="submission" date="2020-04" db="EMBL/GenBank/DDBJ databases">
        <authorList>
            <person name="Hogendoorn C."/>
        </authorList>
    </citation>
    <scope>NUCLEOTIDE SEQUENCE [LARGE SCALE GENOMIC DNA]</scope>
    <source>
        <strain evidence="8">COOX1</strain>
    </source>
</reference>
<dbReference type="SUPFAM" id="SSF50022">
    <property type="entry name" value="ISP domain"/>
    <property type="match status" value="1"/>
</dbReference>
<evidence type="ECO:0000256" key="2">
    <source>
        <dbReference type="ARBA" id="ARBA00022723"/>
    </source>
</evidence>
<evidence type="ECO:0000313" key="9">
    <source>
        <dbReference type="Proteomes" id="UP000502196"/>
    </source>
</evidence>